<feature type="compositionally biased region" description="Polar residues" evidence="1">
    <location>
        <begin position="59"/>
        <end position="71"/>
    </location>
</feature>
<proteinExistence type="predicted"/>
<organism evidence="2 3">
    <name type="scientific">Paraburkholderia kururiensis</name>
    <dbReference type="NCBI Taxonomy" id="984307"/>
    <lineage>
        <taxon>Bacteria</taxon>
        <taxon>Pseudomonadati</taxon>
        <taxon>Pseudomonadota</taxon>
        <taxon>Betaproteobacteria</taxon>
        <taxon>Burkholderiales</taxon>
        <taxon>Burkholderiaceae</taxon>
        <taxon>Paraburkholderia</taxon>
    </lineage>
</organism>
<gene>
    <name evidence="2" type="ORF">U0042_24670</name>
</gene>
<evidence type="ECO:0000313" key="2">
    <source>
        <dbReference type="EMBL" id="WQD77219.1"/>
    </source>
</evidence>
<feature type="compositionally biased region" description="Low complexity" evidence="1">
    <location>
        <begin position="17"/>
        <end position="52"/>
    </location>
</feature>
<evidence type="ECO:0000313" key="3">
    <source>
        <dbReference type="Proteomes" id="UP001325479"/>
    </source>
</evidence>
<dbReference type="EMBL" id="CP139965">
    <property type="protein sequence ID" value="WQD77219.1"/>
    <property type="molecule type" value="Genomic_DNA"/>
</dbReference>
<sequence length="71" mass="7067">MQLTNLPSTHLPNLNEAAGTTAAAGTTPARMGNRTGARTGTATQAAAEPAADTTHKARTSSMVGSNVDTTA</sequence>
<accession>A0ABZ0WIP0</accession>
<reference evidence="2 3" key="1">
    <citation type="submission" date="2023-12" db="EMBL/GenBank/DDBJ databases">
        <title>Genome sequencing and assembly of bacterial species from a model synthetic community.</title>
        <authorList>
            <person name="Hogle S.L."/>
        </authorList>
    </citation>
    <scope>NUCLEOTIDE SEQUENCE [LARGE SCALE GENOMIC DNA]</scope>
    <source>
        <strain evidence="2 3">HAMBI 2494</strain>
    </source>
</reference>
<dbReference type="RefSeq" id="WP_114814744.1">
    <property type="nucleotide sequence ID" value="NZ_CP139965.1"/>
</dbReference>
<protein>
    <submittedName>
        <fullName evidence="2">Uncharacterized protein</fullName>
    </submittedName>
</protein>
<name>A0ABZ0WIP0_9BURK</name>
<evidence type="ECO:0000256" key="1">
    <source>
        <dbReference type="SAM" id="MobiDB-lite"/>
    </source>
</evidence>
<feature type="region of interest" description="Disordered" evidence="1">
    <location>
        <begin position="1"/>
        <end position="71"/>
    </location>
</feature>
<keyword evidence="3" id="KW-1185">Reference proteome</keyword>
<feature type="compositionally biased region" description="Polar residues" evidence="1">
    <location>
        <begin position="1"/>
        <end position="12"/>
    </location>
</feature>
<dbReference type="Proteomes" id="UP001325479">
    <property type="component" value="Chromosome"/>
</dbReference>